<sequence length="109" mass="12590">MLKIATIFVFIFLVSSAWSACDSCGSECASACGTRRFRACCFNYLRRKRGPDAFKKIQWLAQDMQESQPKSEVPVFLVSNVPTRKWTTDVFSNDNQPYYLDDMLENRLE</sequence>
<accession>A0ACC2Q2R9</accession>
<gene>
    <name evidence="1" type="ORF">PYW08_012697</name>
</gene>
<organism evidence="1 2">
    <name type="scientific">Mythimna loreyi</name>
    <dbReference type="NCBI Taxonomy" id="667449"/>
    <lineage>
        <taxon>Eukaryota</taxon>
        <taxon>Metazoa</taxon>
        <taxon>Ecdysozoa</taxon>
        <taxon>Arthropoda</taxon>
        <taxon>Hexapoda</taxon>
        <taxon>Insecta</taxon>
        <taxon>Pterygota</taxon>
        <taxon>Neoptera</taxon>
        <taxon>Endopterygota</taxon>
        <taxon>Lepidoptera</taxon>
        <taxon>Glossata</taxon>
        <taxon>Ditrysia</taxon>
        <taxon>Noctuoidea</taxon>
        <taxon>Noctuidae</taxon>
        <taxon>Noctuinae</taxon>
        <taxon>Hadenini</taxon>
        <taxon>Mythimna</taxon>
    </lineage>
</organism>
<name>A0ACC2Q2R9_9NEOP</name>
<dbReference type="EMBL" id="CM056807">
    <property type="protein sequence ID" value="KAJ8705651.1"/>
    <property type="molecule type" value="Genomic_DNA"/>
</dbReference>
<dbReference type="Proteomes" id="UP001231649">
    <property type="component" value="Chromosome 31"/>
</dbReference>
<comment type="caution">
    <text evidence="1">The sequence shown here is derived from an EMBL/GenBank/DDBJ whole genome shotgun (WGS) entry which is preliminary data.</text>
</comment>
<keyword evidence="2" id="KW-1185">Reference proteome</keyword>
<evidence type="ECO:0000313" key="1">
    <source>
        <dbReference type="EMBL" id="KAJ8705651.1"/>
    </source>
</evidence>
<protein>
    <submittedName>
        <fullName evidence="1">Uncharacterized protein</fullName>
    </submittedName>
</protein>
<proteinExistence type="predicted"/>
<evidence type="ECO:0000313" key="2">
    <source>
        <dbReference type="Proteomes" id="UP001231649"/>
    </source>
</evidence>
<reference evidence="1" key="1">
    <citation type="submission" date="2023-03" db="EMBL/GenBank/DDBJ databases">
        <title>Chromosome-level genomes of two armyworms, Mythimna separata and Mythimna loreyi, provide insights into the biosynthesis and reception of sex pheromones.</title>
        <authorList>
            <person name="Zhao H."/>
        </authorList>
    </citation>
    <scope>NUCLEOTIDE SEQUENCE</scope>
    <source>
        <strain evidence="1">BeijingLab</strain>
    </source>
</reference>